<dbReference type="InterPro" id="IPR051485">
    <property type="entry name" value="SR-CTD_assoc_factor"/>
</dbReference>
<feature type="region of interest" description="Disordered" evidence="3">
    <location>
        <begin position="380"/>
        <end position="469"/>
    </location>
</feature>
<dbReference type="InterPro" id="IPR000504">
    <property type="entry name" value="RRM_dom"/>
</dbReference>
<organism evidence="6 7">
    <name type="scientific">Lymnaea stagnalis</name>
    <name type="common">Great pond snail</name>
    <name type="synonym">Helix stagnalis</name>
    <dbReference type="NCBI Taxonomy" id="6523"/>
    <lineage>
        <taxon>Eukaryota</taxon>
        <taxon>Metazoa</taxon>
        <taxon>Spiralia</taxon>
        <taxon>Lophotrochozoa</taxon>
        <taxon>Mollusca</taxon>
        <taxon>Gastropoda</taxon>
        <taxon>Heterobranchia</taxon>
        <taxon>Euthyneura</taxon>
        <taxon>Panpulmonata</taxon>
        <taxon>Hygrophila</taxon>
        <taxon>Lymnaeoidea</taxon>
        <taxon>Lymnaeidae</taxon>
        <taxon>Lymnaea</taxon>
    </lineage>
</organism>
<feature type="compositionally biased region" description="Polar residues" evidence="3">
    <location>
        <begin position="1317"/>
        <end position="1329"/>
    </location>
</feature>
<dbReference type="InterPro" id="IPR006569">
    <property type="entry name" value="CID_dom"/>
</dbReference>
<dbReference type="SUPFAM" id="SSF54928">
    <property type="entry name" value="RNA-binding domain, RBD"/>
    <property type="match status" value="1"/>
</dbReference>
<evidence type="ECO:0000256" key="1">
    <source>
        <dbReference type="ARBA" id="ARBA00022884"/>
    </source>
</evidence>
<dbReference type="SMART" id="SM00582">
    <property type="entry name" value="RPR"/>
    <property type="match status" value="1"/>
</dbReference>
<feature type="compositionally biased region" description="Acidic residues" evidence="3">
    <location>
        <begin position="286"/>
        <end position="295"/>
    </location>
</feature>
<feature type="compositionally biased region" description="Polar residues" evidence="3">
    <location>
        <begin position="996"/>
        <end position="1008"/>
    </location>
</feature>
<dbReference type="EMBL" id="CAXITT010000626">
    <property type="protein sequence ID" value="CAL1544517.1"/>
    <property type="molecule type" value="Genomic_DNA"/>
</dbReference>
<keyword evidence="1 2" id="KW-0694">RNA-binding</keyword>
<dbReference type="PROSITE" id="PS50102">
    <property type="entry name" value="RRM"/>
    <property type="match status" value="1"/>
</dbReference>
<proteinExistence type="predicted"/>
<dbReference type="PANTHER" id="PTHR23140">
    <property type="entry name" value="RNA PROCESSING PROTEIN LD23810P"/>
    <property type="match status" value="1"/>
</dbReference>
<feature type="compositionally biased region" description="Low complexity" evidence="3">
    <location>
        <begin position="616"/>
        <end position="632"/>
    </location>
</feature>
<dbReference type="SMART" id="SM00360">
    <property type="entry name" value="RRM"/>
    <property type="match status" value="1"/>
</dbReference>
<name>A0AAV2ID57_LYMST</name>
<dbReference type="PROSITE" id="PS51391">
    <property type="entry name" value="CID"/>
    <property type="match status" value="1"/>
</dbReference>
<gene>
    <name evidence="6" type="ORF">GSLYS_00018030001</name>
</gene>
<feature type="compositionally biased region" description="Polar residues" evidence="3">
    <location>
        <begin position="1179"/>
        <end position="1188"/>
    </location>
</feature>
<evidence type="ECO:0000256" key="2">
    <source>
        <dbReference type="PROSITE-ProRule" id="PRU00176"/>
    </source>
</evidence>
<dbReference type="Proteomes" id="UP001497497">
    <property type="component" value="Unassembled WGS sequence"/>
</dbReference>
<feature type="compositionally biased region" description="Basic and acidic residues" evidence="3">
    <location>
        <begin position="1119"/>
        <end position="1130"/>
    </location>
</feature>
<dbReference type="PANTHER" id="PTHR23140:SF4">
    <property type="entry name" value="PROTEIN CBR-NRD-1"/>
    <property type="match status" value="1"/>
</dbReference>
<feature type="compositionally biased region" description="Basic and acidic residues" evidence="3">
    <location>
        <begin position="387"/>
        <end position="417"/>
    </location>
</feature>
<feature type="domain" description="CID" evidence="5">
    <location>
        <begin position="1"/>
        <end position="140"/>
    </location>
</feature>
<dbReference type="Gene3D" id="3.30.70.330">
    <property type="match status" value="1"/>
</dbReference>
<dbReference type="SUPFAM" id="SSF48464">
    <property type="entry name" value="ENTH/VHS domain"/>
    <property type="match status" value="1"/>
</dbReference>
<feature type="compositionally biased region" description="Basic and acidic residues" evidence="3">
    <location>
        <begin position="1139"/>
        <end position="1173"/>
    </location>
</feature>
<dbReference type="InterPro" id="IPR008942">
    <property type="entry name" value="ENTH_VHS"/>
</dbReference>
<feature type="region of interest" description="Disordered" evidence="3">
    <location>
        <begin position="796"/>
        <end position="865"/>
    </location>
</feature>
<evidence type="ECO:0000313" key="6">
    <source>
        <dbReference type="EMBL" id="CAL1544517.1"/>
    </source>
</evidence>
<feature type="region of interest" description="Disordered" evidence="3">
    <location>
        <begin position="996"/>
        <end position="1020"/>
    </location>
</feature>
<feature type="compositionally biased region" description="Basic residues" evidence="3">
    <location>
        <begin position="299"/>
        <end position="308"/>
    </location>
</feature>
<evidence type="ECO:0000259" key="4">
    <source>
        <dbReference type="PROSITE" id="PS50102"/>
    </source>
</evidence>
<dbReference type="CDD" id="cd16983">
    <property type="entry name" value="CID_SCAF8_like"/>
    <property type="match status" value="1"/>
</dbReference>
<dbReference type="InterPro" id="IPR035979">
    <property type="entry name" value="RBD_domain_sf"/>
</dbReference>
<feature type="compositionally biased region" description="Basic and acidic residues" evidence="3">
    <location>
        <begin position="449"/>
        <end position="462"/>
    </location>
</feature>
<evidence type="ECO:0000256" key="3">
    <source>
        <dbReference type="SAM" id="MobiDB-lite"/>
    </source>
</evidence>
<dbReference type="FunFam" id="1.25.40.90:FF:000004">
    <property type="entry name" value="splicing factor, arginine/serine-rich 15"/>
    <property type="match status" value="1"/>
</dbReference>
<keyword evidence="7" id="KW-1185">Reference proteome</keyword>
<feature type="compositionally biased region" description="Acidic residues" evidence="3">
    <location>
        <begin position="1330"/>
        <end position="1339"/>
    </location>
</feature>
<feature type="region of interest" description="Disordered" evidence="3">
    <location>
        <begin position="1303"/>
        <end position="1339"/>
    </location>
</feature>
<feature type="compositionally biased region" description="Basic residues" evidence="3">
    <location>
        <begin position="418"/>
        <end position="448"/>
    </location>
</feature>
<feature type="compositionally biased region" description="Basic and acidic residues" evidence="3">
    <location>
        <begin position="809"/>
        <end position="832"/>
    </location>
</feature>
<dbReference type="GO" id="GO:0003723">
    <property type="term" value="F:RNA binding"/>
    <property type="evidence" value="ECO:0007669"/>
    <property type="project" value="UniProtKB-UniRule"/>
</dbReference>
<feature type="domain" description="RRM" evidence="4">
    <location>
        <begin position="482"/>
        <end position="554"/>
    </location>
</feature>
<comment type="caution">
    <text evidence="6">The sequence shown here is derived from an EMBL/GenBank/DDBJ whole genome shotgun (WGS) entry which is preliminary data.</text>
</comment>
<accession>A0AAV2ID57</accession>
<feature type="region of interest" description="Disordered" evidence="3">
    <location>
        <begin position="285"/>
        <end position="313"/>
    </location>
</feature>
<dbReference type="InterPro" id="IPR012677">
    <property type="entry name" value="Nucleotide-bd_a/b_plait_sf"/>
</dbReference>
<dbReference type="Gene3D" id="1.25.40.90">
    <property type="match status" value="1"/>
</dbReference>
<dbReference type="GO" id="GO:0005634">
    <property type="term" value="C:nucleus"/>
    <property type="evidence" value="ECO:0007669"/>
    <property type="project" value="TreeGrafter"/>
</dbReference>
<dbReference type="Pfam" id="PF04818">
    <property type="entry name" value="CID"/>
    <property type="match status" value="1"/>
</dbReference>
<feature type="compositionally biased region" description="Polar residues" evidence="3">
    <location>
        <begin position="1196"/>
        <end position="1225"/>
    </location>
</feature>
<feature type="region of interest" description="Disordered" evidence="3">
    <location>
        <begin position="1095"/>
        <end position="1269"/>
    </location>
</feature>
<evidence type="ECO:0000313" key="7">
    <source>
        <dbReference type="Proteomes" id="UP001497497"/>
    </source>
</evidence>
<evidence type="ECO:0000259" key="5">
    <source>
        <dbReference type="PROSITE" id="PS51391"/>
    </source>
</evidence>
<reference evidence="6 7" key="1">
    <citation type="submission" date="2024-04" db="EMBL/GenBank/DDBJ databases">
        <authorList>
            <consortium name="Genoscope - CEA"/>
            <person name="William W."/>
        </authorList>
    </citation>
    <scope>NUCLEOTIDE SEQUENCE [LARGE SCALE GENOMIC DNA]</scope>
</reference>
<feature type="compositionally biased region" description="Acidic residues" evidence="3">
    <location>
        <begin position="833"/>
        <end position="849"/>
    </location>
</feature>
<protein>
    <submittedName>
        <fullName evidence="6">Uncharacterized protein</fullName>
    </submittedName>
</protein>
<feature type="region of interest" description="Disordered" evidence="3">
    <location>
        <begin position="607"/>
        <end position="642"/>
    </location>
</feature>
<dbReference type="Pfam" id="PF00076">
    <property type="entry name" value="RRM_1"/>
    <property type="match status" value="1"/>
</dbReference>
<sequence length="1339" mass="147349">MMEAVRAFNNELSSLYESKPPVSRAKMAQVTKCAIKAIKFYKHVVQSVEKFIQKCKPEYKVPGLYVIDSIVRQSRHQFGPEKDVFSPRFTKNIVGTFVNLFKCPVEERSRVVRVLNLWQKNSVFPMEVIQPLLDLAADPNNGDLVTAAQRSVDAVVSVTQKVPLPGVHPSNNGGDSSSNQLLQQTEMLSTITKLLQQAQEGSITGAAPESQLQQLQHLQQQLVMQTERISKPQQSTPPIDSNLLAQIQMLTNQLLSKTGGTDSAGDAGKLQKAAEPLFNKKLLDFDYGDSDEEDDRQDHHHHHHHHQPQQRQPLMMQQNNIPGLMQDSDILHQIQQMSQQQEQLQSEIGVQDQLRRRLLEQQQQQFDREIEQVAMMGQQDGYNSQDMDSRHGDDQEERDGRDRIDRRRHRDSKERSRSPRRRPRRSRSRSRERRRRSRSRDRHRRSRSRDRERREREKERERERRKKGLPPVRDHYISICSMTLWFGHLTKHTTEEELREHIEKYGTIKTINMIPPRGCAFVCLTKRKDAFKALDRLKGVKVNGNALKVAWAPGIGVKESVFKDLWDVEHGVTYIPWEQLPSDVTPLVAGGMLDIDSLPEKLKGINNGEEESEETPQQQQQIQGMDGGMMMPQQPPPPQQMPMSLSGQPPNFPMPGQGPLNLLGPGGHLSMLTGPPPMGLRPGMGAPKNINLPNMGGPNSMGGPNLGGIPGLGGPRPGMPGAGMRPGQMNMGPQGPMGNQMMGGQGNRIGGAPSPRMDMHSSPMGMNSRSSPMGMNSPGPRGPFPPFGNMPRFQMQGPGSMRPPFFNNERNDDHPGMGDRDMRGMAEPKEWPPDDEVNAEDEPDEDMDSDDRMLPPGGQMRMPRSGMHNLRAIGGPFRGHGSMMPGQGPPNQMLGMSRAQSPNTGMPSLLSLRMMPPGQQQVLAVQGGPSPGFALAPSGVRLPMSAVGVRPGLVQTAASPRLLPPSSGALPVSVSVNGSVVVTRPGLPNSNVAISVQGSGSPDINMPSSDMPPPEEDMMGNHQSGPVPLMQIQGGNRQPVGPILGRGFAPMTIRPRGGPGLLGLRPGAPGSGGFSRFGAPRPLMGPGFGGMDRPPFGNRFGAPLRPPVGFLDQDEREDKDERKPLPRIDLDEIAVPGDMDERNRIKDIDERKSTEEKVHQDLDERQDVDERPKPVRSSGRPSRWSNVGGSEEILPTETSKLGQEGQISNSEFDNSSQDLSSTTSEFPEPKLLPEELPPAAAPIDGPFVSDTNDAPVLQTDTPLKNVEDSADIPTSLVLSESSDASIMPVVSLLADNTLTDDSMLVESTDMVEDSKTQDSTSPNNLNQPEDASDSIEEAS</sequence>